<dbReference type="SUPFAM" id="SSF54001">
    <property type="entry name" value="Cysteine proteinases"/>
    <property type="match status" value="1"/>
</dbReference>
<evidence type="ECO:0000313" key="6">
    <source>
        <dbReference type="EMBL" id="KAA0046130.1"/>
    </source>
</evidence>
<dbReference type="InterPro" id="IPR038765">
    <property type="entry name" value="Papain-like_cys_pep_sf"/>
</dbReference>
<keyword evidence="2" id="KW-0645">Protease</keyword>
<comment type="similarity">
    <text evidence="1">Belongs to the peptidase C48 family.</text>
</comment>
<evidence type="ECO:0000256" key="2">
    <source>
        <dbReference type="ARBA" id="ARBA00022670"/>
    </source>
</evidence>
<sequence length="224" mass="25219">MPLPLKTILRFAEKVMNKDSGICYQLLFSLFGIGRKSCVLREDIIDFCNMREVKTLTLVAYMAGHLALLAINAYDETVYYLDTLRTTSRVDIRYVTNTAITIFRSQKNIQTSRKQPIWKTVKCPMQVGVVECGYYVIKYMRDIITNGSIVVTDSSSGSVECTHQSRDPEGCTYQSSDPKGYTYQSSDPEGCTYQSSDPEGCAYQSSDLEGCTYQSSDPEGYTYP</sequence>
<protein>
    <submittedName>
        <fullName evidence="6">NBS-LRR type resistance protein</fullName>
    </submittedName>
</protein>
<dbReference type="GO" id="GO:0008234">
    <property type="term" value="F:cysteine-type peptidase activity"/>
    <property type="evidence" value="ECO:0007669"/>
    <property type="project" value="InterPro"/>
</dbReference>
<dbReference type="Gene3D" id="3.40.395.10">
    <property type="entry name" value="Adenoviral Proteinase, Chain A"/>
    <property type="match status" value="1"/>
</dbReference>
<feature type="domain" description="Ubiquitin-like protease family profile" evidence="5">
    <location>
        <begin position="64"/>
        <end position="148"/>
    </location>
</feature>
<gene>
    <name evidence="6" type="ORF">E6C27_scaffold157G00670</name>
</gene>
<evidence type="ECO:0000313" key="7">
    <source>
        <dbReference type="Proteomes" id="UP000321393"/>
    </source>
</evidence>
<dbReference type="AlphaFoldDB" id="A0A5A7TSJ9"/>
<evidence type="ECO:0000256" key="1">
    <source>
        <dbReference type="ARBA" id="ARBA00005234"/>
    </source>
</evidence>
<dbReference type="GO" id="GO:0006508">
    <property type="term" value="P:proteolysis"/>
    <property type="evidence" value="ECO:0007669"/>
    <property type="project" value="UniProtKB-KW"/>
</dbReference>
<evidence type="ECO:0000256" key="3">
    <source>
        <dbReference type="ARBA" id="ARBA00022801"/>
    </source>
</evidence>
<evidence type="ECO:0000259" key="5">
    <source>
        <dbReference type="Pfam" id="PF02902"/>
    </source>
</evidence>
<comment type="caution">
    <text evidence="6">The sequence shown here is derived from an EMBL/GenBank/DDBJ whole genome shotgun (WGS) entry which is preliminary data.</text>
</comment>
<dbReference type="InterPro" id="IPR003653">
    <property type="entry name" value="Peptidase_C48_C"/>
</dbReference>
<dbReference type="OrthoDB" id="10045277at2759"/>
<name>A0A5A7TSJ9_CUCMM</name>
<reference evidence="6 7" key="1">
    <citation type="submission" date="2019-08" db="EMBL/GenBank/DDBJ databases">
        <title>Draft genome sequences of two oriental melons (Cucumis melo L. var makuwa).</title>
        <authorList>
            <person name="Kwon S.-Y."/>
        </authorList>
    </citation>
    <scope>NUCLEOTIDE SEQUENCE [LARGE SCALE GENOMIC DNA]</scope>
    <source>
        <strain evidence="7">cv. SW 3</strain>
        <tissue evidence="6">Leaf</tissue>
    </source>
</reference>
<feature type="region of interest" description="Disordered" evidence="4">
    <location>
        <begin position="160"/>
        <end position="197"/>
    </location>
</feature>
<keyword evidence="3" id="KW-0378">Hydrolase</keyword>
<organism evidence="6 7">
    <name type="scientific">Cucumis melo var. makuwa</name>
    <name type="common">Oriental melon</name>
    <dbReference type="NCBI Taxonomy" id="1194695"/>
    <lineage>
        <taxon>Eukaryota</taxon>
        <taxon>Viridiplantae</taxon>
        <taxon>Streptophyta</taxon>
        <taxon>Embryophyta</taxon>
        <taxon>Tracheophyta</taxon>
        <taxon>Spermatophyta</taxon>
        <taxon>Magnoliopsida</taxon>
        <taxon>eudicotyledons</taxon>
        <taxon>Gunneridae</taxon>
        <taxon>Pentapetalae</taxon>
        <taxon>rosids</taxon>
        <taxon>fabids</taxon>
        <taxon>Cucurbitales</taxon>
        <taxon>Cucurbitaceae</taxon>
        <taxon>Benincaseae</taxon>
        <taxon>Cucumis</taxon>
    </lineage>
</organism>
<dbReference type="EMBL" id="SSTE01014379">
    <property type="protein sequence ID" value="KAA0046130.1"/>
    <property type="molecule type" value="Genomic_DNA"/>
</dbReference>
<feature type="compositionally biased region" description="Polar residues" evidence="4">
    <location>
        <begin position="172"/>
        <end position="197"/>
    </location>
</feature>
<dbReference type="Proteomes" id="UP000321393">
    <property type="component" value="Unassembled WGS sequence"/>
</dbReference>
<proteinExistence type="inferred from homology"/>
<accession>A0A5A7TSJ9</accession>
<evidence type="ECO:0000256" key="4">
    <source>
        <dbReference type="SAM" id="MobiDB-lite"/>
    </source>
</evidence>
<dbReference type="Pfam" id="PF02902">
    <property type="entry name" value="Peptidase_C48"/>
    <property type="match status" value="1"/>
</dbReference>